<keyword evidence="3" id="KW-1185">Reference proteome</keyword>
<evidence type="ECO:0000313" key="3">
    <source>
        <dbReference type="Proteomes" id="UP001141327"/>
    </source>
</evidence>
<comment type="caution">
    <text evidence="2">The sequence shown here is derived from an EMBL/GenBank/DDBJ whole genome shotgun (WGS) entry which is preliminary data.</text>
</comment>
<evidence type="ECO:0000256" key="1">
    <source>
        <dbReference type="SAM" id="MobiDB-lite"/>
    </source>
</evidence>
<feature type="compositionally biased region" description="Low complexity" evidence="1">
    <location>
        <begin position="79"/>
        <end position="90"/>
    </location>
</feature>
<accession>A0ABQ8UEB6</accession>
<dbReference type="EMBL" id="JAPMOS010000043">
    <property type="protein sequence ID" value="KAJ4457604.1"/>
    <property type="molecule type" value="Genomic_DNA"/>
</dbReference>
<feature type="compositionally biased region" description="Polar residues" evidence="1">
    <location>
        <begin position="129"/>
        <end position="142"/>
    </location>
</feature>
<proteinExistence type="predicted"/>
<name>A0ABQ8UEB6_9EUKA</name>
<sequence length="209" mass="21329">MLEECDGAGPPKRKTQAELQDTFASLTAIWSNQKQKMGFSPASFAVEAVPATARPRGGVIRTARPTAFAAPKPNPDALSHAPTASSGSSPGVPPIGPHHHSPGRPPAGASPFPQPALSPSSPPRPATSELDTSITLTLNNQGPSPPRSHRQLRVLVPSPPAPPPCEGRGRVLVPTGARSAVPGGYVVQSPKDSPAPATPPASTGCCVIL</sequence>
<gene>
    <name evidence="2" type="ORF">PAPYR_6844</name>
</gene>
<protein>
    <submittedName>
        <fullName evidence="2">Uncharacterized protein</fullName>
    </submittedName>
</protein>
<reference evidence="2" key="1">
    <citation type="journal article" date="2022" name="bioRxiv">
        <title>Genomics of Preaxostyla Flagellates Illuminates Evolutionary Transitions and the Path Towards Mitochondrial Loss.</title>
        <authorList>
            <person name="Novak L.V.F."/>
            <person name="Treitli S.C."/>
            <person name="Pyrih J."/>
            <person name="Halakuc P."/>
            <person name="Pipaliya S.V."/>
            <person name="Vacek V."/>
            <person name="Brzon O."/>
            <person name="Soukal P."/>
            <person name="Eme L."/>
            <person name="Dacks J.B."/>
            <person name="Karnkowska A."/>
            <person name="Elias M."/>
            <person name="Hampl V."/>
        </authorList>
    </citation>
    <scope>NUCLEOTIDE SEQUENCE</scope>
    <source>
        <strain evidence="2">RCP-MX</strain>
    </source>
</reference>
<feature type="compositionally biased region" description="Pro residues" evidence="1">
    <location>
        <begin position="112"/>
        <end position="125"/>
    </location>
</feature>
<evidence type="ECO:0000313" key="2">
    <source>
        <dbReference type="EMBL" id="KAJ4457604.1"/>
    </source>
</evidence>
<organism evidence="2 3">
    <name type="scientific">Paratrimastix pyriformis</name>
    <dbReference type="NCBI Taxonomy" id="342808"/>
    <lineage>
        <taxon>Eukaryota</taxon>
        <taxon>Metamonada</taxon>
        <taxon>Preaxostyla</taxon>
        <taxon>Paratrimastigidae</taxon>
        <taxon>Paratrimastix</taxon>
    </lineage>
</organism>
<feature type="region of interest" description="Disordered" evidence="1">
    <location>
        <begin position="53"/>
        <end position="169"/>
    </location>
</feature>
<dbReference type="Proteomes" id="UP001141327">
    <property type="component" value="Unassembled WGS sequence"/>
</dbReference>